<sequence length="662" mass="71075">MKLLCFLLSTASVLCSRPTFIADPGFDAQEWYLGSDGANVVAAWERGYTGKGITIFFMDDGLDYNHDDFAGKHLRKASWGDPMPGTCKSTSETSADTHGMVCAGIALAASNDKCGVGVAFDANVAAANIYRDSNFPNLQMQFGSCNVTGNAHHISSNSWGIDACSDINGRRRLASGTCPFLPAEVNPTTPCADSSCSSSSWNDEDYDSDCEDSIYYYCSDSDVHAEVGYMDPACADWQEYWVQCRYNSLSNDDVTALRNAVTYGRDGKGTVFVFAAGNEFATYENMNAEGYTNSRYVISVGAIAGDNKHSLYSSAGACLLISAPGGDTDQEVNMYETLPVDEGECRVGDQNSVGTSYATPVVSGVVALMLEANGELGWRDVQDILVRSANSDILDYVDETNEETPVSTNAVGLRHHDTLGFGKVDALAAVIMAEEREISECNIAQKQLLLISSEVVDITPGAGTTSSTIAVTTDDTPFSSVQHAVVYVTIDIAERGEVEVALVSPSGVKSVLSPFSTDEETNYENWKFMSVKYWGELPSQVAGNWRLEITNAEGGSAGKIKEWKLNLFGDDSERTRIDGWGPSGCQAVDTAMWKEGVSFDGECYVDSKEDEDWVVEPGYDNGYDDDDDDDDDDVDGSGTRVAGSIVAAVVGALMGGLAISLL</sequence>
<dbReference type="PANTHER" id="PTHR42884">
    <property type="entry name" value="PROPROTEIN CONVERTASE SUBTILISIN/KEXIN-RELATED"/>
    <property type="match status" value="1"/>
</dbReference>
<dbReference type="InterPro" id="IPR023828">
    <property type="entry name" value="Peptidase_S8_Ser-AS"/>
</dbReference>
<dbReference type="Gene3D" id="3.40.50.200">
    <property type="entry name" value="Peptidase S8/S53 domain"/>
    <property type="match status" value="2"/>
</dbReference>
<protein>
    <recommendedName>
        <fullName evidence="5">subtilisin</fullName>
        <ecNumber evidence="5">3.4.21.62</ecNumber>
    </recommendedName>
</protein>
<evidence type="ECO:0000256" key="9">
    <source>
        <dbReference type="SAM" id="MobiDB-lite"/>
    </source>
</evidence>
<dbReference type="InterPro" id="IPR022398">
    <property type="entry name" value="Peptidase_S8_His-AS"/>
</dbReference>
<keyword evidence="3 7" id="KW-0720">Serine protease</keyword>
<evidence type="ECO:0000256" key="4">
    <source>
        <dbReference type="ARBA" id="ARBA00023529"/>
    </source>
</evidence>
<evidence type="ECO:0000313" key="12">
    <source>
        <dbReference type="EMBL" id="GMI47398.1"/>
    </source>
</evidence>
<feature type="domain" description="P/Homo B" evidence="11">
    <location>
        <begin position="442"/>
        <end position="573"/>
    </location>
</feature>
<dbReference type="InterPro" id="IPR008979">
    <property type="entry name" value="Galactose-bd-like_sf"/>
</dbReference>
<dbReference type="Proteomes" id="UP001165065">
    <property type="component" value="Unassembled WGS sequence"/>
</dbReference>
<dbReference type="Gene3D" id="2.60.120.260">
    <property type="entry name" value="Galactose-binding domain-like"/>
    <property type="match status" value="1"/>
</dbReference>
<dbReference type="InterPro" id="IPR036852">
    <property type="entry name" value="Peptidase_S8/S53_dom_sf"/>
</dbReference>
<gene>
    <name evidence="12" type="ORF">TrCOL_g3659</name>
</gene>
<keyword evidence="2 7" id="KW-0378">Hydrolase</keyword>
<dbReference type="EMBL" id="BRYA01000342">
    <property type="protein sequence ID" value="GMI47398.1"/>
    <property type="molecule type" value="Genomic_DNA"/>
</dbReference>
<feature type="active site" description="Charge relay system" evidence="6 7">
    <location>
        <position position="98"/>
    </location>
</feature>
<dbReference type="PROSITE" id="PS00136">
    <property type="entry name" value="SUBTILASE_ASP"/>
    <property type="match status" value="1"/>
</dbReference>
<comment type="catalytic activity">
    <reaction evidence="4">
        <text>Hydrolysis of proteins with broad specificity for peptide bonds, and a preference for a large uncharged residue in P1. Hydrolyzes peptide amides.</text>
        <dbReference type="EC" id="3.4.21.62"/>
    </reaction>
</comment>
<name>A0A9W7LET6_9STRA</name>
<evidence type="ECO:0000256" key="5">
    <source>
        <dbReference type="ARBA" id="ARBA00023619"/>
    </source>
</evidence>
<dbReference type="AlphaFoldDB" id="A0A9W7LET6"/>
<dbReference type="Pfam" id="PF00082">
    <property type="entry name" value="Peptidase_S8"/>
    <property type="match status" value="1"/>
</dbReference>
<evidence type="ECO:0000256" key="6">
    <source>
        <dbReference type="PIRSR" id="PIRSR615500-1"/>
    </source>
</evidence>
<dbReference type="InterPro" id="IPR000209">
    <property type="entry name" value="Peptidase_S8/S53_dom"/>
</dbReference>
<evidence type="ECO:0000256" key="1">
    <source>
        <dbReference type="ARBA" id="ARBA00022670"/>
    </source>
</evidence>
<evidence type="ECO:0000256" key="7">
    <source>
        <dbReference type="PROSITE-ProRule" id="PRU01240"/>
    </source>
</evidence>
<dbReference type="PROSITE" id="PS00137">
    <property type="entry name" value="SUBTILASE_HIS"/>
    <property type="match status" value="1"/>
</dbReference>
<keyword evidence="13" id="KW-1185">Reference proteome</keyword>
<comment type="caution">
    <text evidence="12">The sequence shown here is derived from an EMBL/GenBank/DDBJ whole genome shotgun (WGS) entry which is preliminary data.</text>
</comment>
<evidence type="ECO:0000313" key="13">
    <source>
        <dbReference type="Proteomes" id="UP001165065"/>
    </source>
</evidence>
<dbReference type="GO" id="GO:0005737">
    <property type="term" value="C:cytoplasm"/>
    <property type="evidence" value="ECO:0007669"/>
    <property type="project" value="UniProtKB-ARBA"/>
</dbReference>
<evidence type="ECO:0000256" key="8">
    <source>
        <dbReference type="RuleBase" id="RU003355"/>
    </source>
</evidence>
<reference evidence="13" key="1">
    <citation type="journal article" date="2023" name="Commun. Biol.">
        <title>Genome analysis of Parmales, the sister group of diatoms, reveals the evolutionary specialization of diatoms from phago-mixotrophs to photoautotrophs.</title>
        <authorList>
            <person name="Ban H."/>
            <person name="Sato S."/>
            <person name="Yoshikawa S."/>
            <person name="Yamada K."/>
            <person name="Nakamura Y."/>
            <person name="Ichinomiya M."/>
            <person name="Sato N."/>
            <person name="Blanc-Mathieu R."/>
            <person name="Endo H."/>
            <person name="Kuwata A."/>
            <person name="Ogata H."/>
        </authorList>
    </citation>
    <scope>NUCLEOTIDE SEQUENCE [LARGE SCALE GENOMIC DNA]</scope>
</reference>
<evidence type="ECO:0000256" key="3">
    <source>
        <dbReference type="ARBA" id="ARBA00022825"/>
    </source>
</evidence>
<feature type="active site" description="Charge relay system" evidence="6 7">
    <location>
        <position position="356"/>
    </location>
</feature>
<dbReference type="GO" id="GO:0004252">
    <property type="term" value="F:serine-type endopeptidase activity"/>
    <property type="evidence" value="ECO:0007669"/>
    <property type="project" value="UniProtKB-UniRule"/>
</dbReference>
<keyword evidence="1 7" id="KW-0645">Protease</keyword>
<dbReference type="PROSITE" id="PS51892">
    <property type="entry name" value="SUBTILASE"/>
    <property type="match status" value="1"/>
</dbReference>
<dbReference type="SUPFAM" id="SSF52743">
    <property type="entry name" value="Subtilisin-like"/>
    <property type="match status" value="1"/>
</dbReference>
<proteinExistence type="inferred from homology"/>
<organism evidence="12 13">
    <name type="scientific">Triparma columacea</name>
    <dbReference type="NCBI Taxonomy" id="722753"/>
    <lineage>
        <taxon>Eukaryota</taxon>
        <taxon>Sar</taxon>
        <taxon>Stramenopiles</taxon>
        <taxon>Ochrophyta</taxon>
        <taxon>Bolidophyceae</taxon>
        <taxon>Parmales</taxon>
        <taxon>Triparmaceae</taxon>
        <taxon>Triparma</taxon>
    </lineage>
</organism>
<dbReference type="PRINTS" id="PR00723">
    <property type="entry name" value="SUBTILISIN"/>
</dbReference>
<accession>A0A9W7LET6</accession>
<evidence type="ECO:0000256" key="2">
    <source>
        <dbReference type="ARBA" id="ARBA00022801"/>
    </source>
</evidence>
<dbReference type="InterPro" id="IPR002884">
    <property type="entry name" value="P_dom"/>
</dbReference>
<dbReference type="PROSITE" id="PS00138">
    <property type="entry name" value="SUBTILASE_SER"/>
    <property type="match status" value="1"/>
</dbReference>
<dbReference type="PROSITE" id="PS51829">
    <property type="entry name" value="P_HOMO_B"/>
    <property type="match status" value="1"/>
</dbReference>
<feature type="region of interest" description="Disordered" evidence="9">
    <location>
        <begin position="617"/>
        <end position="638"/>
    </location>
</feature>
<dbReference type="GO" id="GO:0016485">
    <property type="term" value="P:protein processing"/>
    <property type="evidence" value="ECO:0007669"/>
    <property type="project" value="TreeGrafter"/>
</dbReference>
<comment type="similarity">
    <text evidence="7 8">Belongs to the peptidase S8 family.</text>
</comment>
<keyword evidence="10" id="KW-0732">Signal</keyword>
<dbReference type="OrthoDB" id="194812at2759"/>
<dbReference type="GO" id="GO:0016020">
    <property type="term" value="C:membrane"/>
    <property type="evidence" value="ECO:0007669"/>
    <property type="project" value="TreeGrafter"/>
</dbReference>
<feature type="active site" description="Charge relay system" evidence="6 7">
    <location>
        <position position="59"/>
    </location>
</feature>
<evidence type="ECO:0000256" key="10">
    <source>
        <dbReference type="SAM" id="SignalP"/>
    </source>
</evidence>
<dbReference type="Pfam" id="PF01483">
    <property type="entry name" value="P_proprotein"/>
    <property type="match status" value="1"/>
</dbReference>
<evidence type="ECO:0000259" key="11">
    <source>
        <dbReference type="PROSITE" id="PS51829"/>
    </source>
</evidence>
<dbReference type="InterPro" id="IPR015500">
    <property type="entry name" value="Peptidase_S8_subtilisin-rel"/>
</dbReference>
<dbReference type="EC" id="3.4.21.62" evidence="5"/>
<feature type="signal peptide" evidence="10">
    <location>
        <begin position="1"/>
        <end position="15"/>
    </location>
</feature>
<dbReference type="SUPFAM" id="SSF49785">
    <property type="entry name" value="Galactose-binding domain-like"/>
    <property type="match status" value="1"/>
</dbReference>
<dbReference type="InterPro" id="IPR023827">
    <property type="entry name" value="Peptidase_S8_Asp-AS"/>
</dbReference>
<feature type="chain" id="PRO_5040875015" description="subtilisin" evidence="10">
    <location>
        <begin position="16"/>
        <end position="662"/>
    </location>
</feature>
<feature type="compositionally biased region" description="Acidic residues" evidence="9">
    <location>
        <begin position="622"/>
        <end position="635"/>
    </location>
</feature>
<dbReference type="GO" id="GO:0012505">
    <property type="term" value="C:endomembrane system"/>
    <property type="evidence" value="ECO:0007669"/>
    <property type="project" value="UniProtKB-ARBA"/>
</dbReference>
<dbReference type="PANTHER" id="PTHR42884:SF14">
    <property type="entry name" value="NEUROENDOCRINE CONVERTASE 1"/>
    <property type="match status" value="1"/>
</dbReference>